<reference evidence="1" key="1">
    <citation type="journal article" date="2012" name="PLoS ONE">
        <title>Gene sets for utilization of primary and secondary nutrition supplies in the distal gut of endangered iberian lynx.</title>
        <authorList>
            <person name="Alcaide M."/>
            <person name="Messina E."/>
            <person name="Richter M."/>
            <person name="Bargiela R."/>
            <person name="Peplies J."/>
            <person name="Huws S.A."/>
            <person name="Newbold C.J."/>
            <person name="Golyshin P.N."/>
            <person name="Simon M.A."/>
            <person name="Lopez G."/>
            <person name="Yakimov M.M."/>
            <person name="Ferrer M."/>
        </authorList>
    </citation>
    <scope>NUCLEOTIDE SEQUENCE</scope>
</reference>
<sequence>MNGRLTAAGHHRSAVTAANHVHGFADRMQTGGTSGHMSNIGPLEISHDGQLTGGHIDNATRNHKGRNTAGTAVHIGIKVVADHRQTADTGADRATDFRRELIGNLKTGIIQCHHAGGHAKMDKTVKTADFLHAEVLGRIKILHFTGNLTAERRGVKSGNSTDTALPLQSSLPARFDIIANRADHTETGNDDTTIHHVRGSFS</sequence>
<organism evidence="1">
    <name type="scientific">gut metagenome</name>
    <dbReference type="NCBI Taxonomy" id="749906"/>
    <lineage>
        <taxon>unclassified sequences</taxon>
        <taxon>metagenomes</taxon>
        <taxon>organismal metagenomes</taxon>
    </lineage>
</organism>
<accession>J9GK10</accession>
<evidence type="ECO:0000313" key="1">
    <source>
        <dbReference type="EMBL" id="EJX07624.1"/>
    </source>
</evidence>
<proteinExistence type="predicted"/>
<dbReference type="EMBL" id="AMCI01000835">
    <property type="protein sequence ID" value="EJX07624.1"/>
    <property type="molecule type" value="Genomic_DNA"/>
</dbReference>
<gene>
    <name evidence="1" type="ORF">EVA_04267</name>
</gene>
<comment type="caution">
    <text evidence="1">The sequence shown here is derived from an EMBL/GenBank/DDBJ whole genome shotgun (WGS) entry which is preliminary data.</text>
</comment>
<protein>
    <submittedName>
        <fullName evidence="1">DNA polymerase III subunit delta</fullName>
    </submittedName>
</protein>
<name>J9GK10_9ZZZZ</name>
<dbReference type="AlphaFoldDB" id="J9GK10"/>